<gene>
    <name evidence="1" type="ORF">PDTA9734_31020</name>
</gene>
<accession>A0ABM7VXE5</accession>
<dbReference type="Proteomes" id="UP001320460">
    <property type="component" value="Chromosome"/>
</dbReference>
<organism evidence="1 2">
    <name type="scientific">Phytobacter diazotrophicus</name>
    <dbReference type="NCBI Taxonomy" id="395631"/>
    <lineage>
        <taxon>Bacteria</taxon>
        <taxon>Pseudomonadati</taxon>
        <taxon>Pseudomonadota</taxon>
        <taxon>Gammaproteobacteria</taxon>
        <taxon>Enterobacterales</taxon>
        <taxon>Enterobacteriaceae</taxon>
        <taxon>Phytobacter</taxon>
    </lineage>
</organism>
<evidence type="ECO:0000313" key="1">
    <source>
        <dbReference type="EMBL" id="BDD51615.1"/>
    </source>
</evidence>
<sequence>MSNNITNTVFFLKQSTRDLARKKEFPRMTEMSFNAR</sequence>
<dbReference type="EMBL" id="AP025334">
    <property type="protein sequence ID" value="BDD51615.1"/>
    <property type="molecule type" value="Genomic_DNA"/>
</dbReference>
<keyword evidence="2" id="KW-1185">Reference proteome</keyword>
<protein>
    <submittedName>
        <fullName evidence="1">Uncharacterized protein</fullName>
    </submittedName>
</protein>
<proteinExistence type="predicted"/>
<reference evidence="1 2" key="1">
    <citation type="submission" date="2021-12" db="EMBL/GenBank/DDBJ databases">
        <title>Complete genome sequence of Phytobacter diazotrophicus TA9734.</title>
        <authorList>
            <person name="Kubota H."/>
            <person name="Nakayama Y."/>
            <person name="Ariyoshi T."/>
        </authorList>
    </citation>
    <scope>NUCLEOTIDE SEQUENCE [LARGE SCALE GENOMIC DNA]</scope>
    <source>
        <strain evidence="1 2">TA9734</strain>
    </source>
</reference>
<evidence type="ECO:0000313" key="2">
    <source>
        <dbReference type="Proteomes" id="UP001320460"/>
    </source>
</evidence>
<name>A0ABM7VXE5_9ENTR</name>